<sequence length="74" mass="9084">MRFNANYWSIKEKDIKVLEWYKHIEWAHKERKIYKKYIKIAYEDIQNFGINNLIHSGKPNSLDITVHLSWDYAQ</sequence>
<protein>
    <submittedName>
        <fullName evidence="1">10153_t:CDS:1</fullName>
    </submittedName>
</protein>
<reference evidence="1 2" key="1">
    <citation type="submission" date="2021-06" db="EMBL/GenBank/DDBJ databases">
        <authorList>
            <person name="Kallberg Y."/>
            <person name="Tangrot J."/>
            <person name="Rosling A."/>
        </authorList>
    </citation>
    <scope>NUCLEOTIDE SEQUENCE [LARGE SCALE GENOMIC DNA]</scope>
    <source>
        <strain evidence="1 2">120-4 pot B 10/14</strain>
    </source>
</reference>
<evidence type="ECO:0000313" key="2">
    <source>
        <dbReference type="Proteomes" id="UP000789901"/>
    </source>
</evidence>
<organism evidence="1 2">
    <name type="scientific">Gigaspora margarita</name>
    <dbReference type="NCBI Taxonomy" id="4874"/>
    <lineage>
        <taxon>Eukaryota</taxon>
        <taxon>Fungi</taxon>
        <taxon>Fungi incertae sedis</taxon>
        <taxon>Mucoromycota</taxon>
        <taxon>Glomeromycotina</taxon>
        <taxon>Glomeromycetes</taxon>
        <taxon>Diversisporales</taxon>
        <taxon>Gigasporaceae</taxon>
        <taxon>Gigaspora</taxon>
    </lineage>
</organism>
<dbReference type="Proteomes" id="UP000789901">
    <property type="component" value="Unassembled WGS sequence"/>
</dbReference>
<comment type="caution">
    <text evidence="1">The sequence shown here is derived from an EMBL/GenBank/DDBJ whole genome shotgun (WGS) entry which is preliminary data.</text>
</comment>
<gene>
    <name evidence="1" type="ORF">GMARGA_LOCUS17133</name>
</gene>
<accession>A0ABN7VCQ6</accession>
<name>A0ABN7VCQ6_GIGMA</name>
<evidence type="ECO:0000313" key="1">
    <source>
        <dbReference type="EMBL" id="CAG8757946.1"/>
    </source>
</evidence>
<proteinExistence type="predicted"/>
<dbReference type="EMBL" id="CAJVQB010012786">
    <property type="protein sequence ID" value="CAG8757946.1"/>
    <property type="molecule type" value="Genomic_DNA"/>
</dbReference>
<keyword evidence="2" id="KW-1185">Reference proteome</keyword>